<evidence type="ECO:0000313" key="3">
    <source>
        <dbReference type="Proteomes" id="UP000003494"/>
    </source>
</evidence>
<reference evidence="2" key="1">
    <citation type="submission" date="2009-04" db="EMBL/GenBank/DDBJ databases">
        <authorList>
            <person name="Weinstock G."/>
            <person name="Sodergren E."/>
            <person name="Clifton S."/>
            <person name="Fulton L."/>
            <person name="Fulton B."/>
            <person name="Courtney L."/>
            <person name="Fronick C."/>
            <person name="Harrison M."/>
            <person name="Strong C."/>
            <person name="Farmer C."/>
            <person name="Delahaunty K."/>
            <person name="Markovic C."/>
            <person name="Hall O."/>
            <person name="Minx P."/>
            <person name="Tomlinson C."/>
            <person name="Mitreva M."/>
            <person name="Nelson J."/>
            <person name="Hou S."/>
            <person name="Wollam A."/>
            <person name="Pepin K.H."/>
            <person name="Johnson M."/>
            <person name="Bhonagiri V."/>
            <person name="Nash W.E."/>
            <person name="Warren W."/>
            <person name="Chinwalla A."/>
            <person name="Mardis E.R."/>
            <person name="Wilson R.K."/>
        </authorList>
    </citation>
    <scope>NUCLEOTIDE SEQUENCE [LARGE SCALE GENOMIC DNA]</scope>
    <source>
        <strain evidence="2">DSM 14600</strain>
    </source>
</reference>
<name>C4GEA7_9FIRM</name>
<dbReference type="Proteomes" id="UP000003494">
    <property type="component" value="Unassembled WGS sequence"/>
</dbReference>
<dbReference type="HOGENOM" id="CLU_784926_0_0_9"/>
<keyword evidence="1" id="KW-1133">Transmembrane helix</keyword>
<feature type="transmembrane region" description="Helical" evidence="1">
    <location>
        <begin position="140"/>
        <end position="161"/>
    </location>
</feature>
<keyword evidence="1" id="KW-0472">Membrane</keyword>
<accession>C4GEA7</accession>
<feature type="transmembrane region" description="Helical" evidence="1">
    <location>
        <begin position="69"/>
        <end position="86"/>
    </location>
</feature>
<gene>
    <name evidence="2" type="ORF">GCWU000342_02053</name>
</gene>
<protein>
    <submittedName>
        <fullName evidence="2">Uncharacterized protein</fullName>
    </submittedName>
</protein>
<comment type="caution">
    <text evidence="2">The sequence shown here is derived from an EMBL/GenBank/DDBJ whole genome shotgun (WGS) entry which is preliminary data.</text>
</comment>
<organism evidence="2 3">
    <name type="scientific">Shuttleworthella satelles DSM 14600</name>
    <dbReference type="NCBI Taxonomy" id="626523"/>
    <lineage>
        <taxon>Bacteria</taxon>
        <taxon>Bacillati</taxon>
        <taxon>Bacillota</taxon>
        <taxon>Clostridia</taxon>
        <taxon>Lachnospirales</taxon>
        <taxon>Lachnospiraceae</taxon>
        <taxon>Shuttleworthella</taxon>
    </lineage>
</organism>
<dbReference type="EMBL" id="ACIP02000007">
    <property type="protein sequence ID" value="EEP27359.1"/>
    <property type="molecule type" value="Genomic_DNA"/>
</dbReference>
<feature type="transmembrane region" description="Helical" evidence="1">
    <location>
        <begin position="98"/>
        <end position="119"/>
    </location>
</feature>
<sequence>MKFTVTALVFVLITLAGAFFTIYLYFRLLGTARRGGDLPRWFYQIGHAIKGRGIEYSEDLLDDCAVKEATYYILAFPLGMVLVVGFRLLQGNHLYESILFALQASFVIAIVIQMLKSVFRLILFLLRHSASDHVYASSKAVWGMGFIASFTLTLTMSIIGLPAKPVHFQLQDKDYTAGLSRGADLLNDGWTLMDTHSKIQRGAGDIIRNERKDHFYYGQAMEVLRDGKSYGVVNLTPPLSDESPLEDCLLTSYTVRPENDGWEEVSIQGRKIAGLRQTDYQEKSLADFFHVESADTKSRVSEGTVDVSMQNHDYVLFPRYTIKGSFQADGSPYRYTVYCQHTIWE</sequence>
<proteinExistence type="predicted"/>
<dbReference type="AlphaFoldDB" id="C4GEA7"/>
<feature type="transmembrane region" description="Helical" evidence="1">
    <location>
        <begin position="6"/>
        <end position="26"/>
    </location>
</feature>
<evidence type="ECO:0000313" key="2">
    <source>
        <dbReference type="EMBL" id="EEP27359.1"/>
    </source>
</evidence>
<evidence type="ECO:0000256" key="1">
    <source>
        <dbReference type="SAM" id="Phobius"/>
    </source>
</evidence>
<keyword evidence="3" id="KW-1185">Reference proteome</keyword>
<keyword evidence="1" id="KW-0812">Transmembrane</keyword>
<dbReference type="RefSeq" id="WP_006907030.1">
    <property type="nucleotide sequence ID" value="NZ_GG665867.1"/>
</dbReference>
<dbReference type="eggNOG" id="ENOG502ZK2G">
    <property type="taxonomic scope" value="Bacteria"/>
</dbReference>
<dbReference type="STRING" id="626523.GCWU000342_02053"/>